<feature type="chain" id="PRO_5005527492" description="Bifunctional inhibitor/plant lipid transfer protein/seed storage helical domain-containing protein" evidence="1">
    <location>
        <begin position="27"/>
        <end position="145"/>
    </location>
</feature>
<dbReference type="PANTHER" id="PTHR35747:SF2">
    <property type="entry name" value="NON-SPECIFIC LIPID TRANSFER PROTEIN GPI-ANCHORED 25"/>
    <property type="match status" value="1"/>
</dbReference>
<dbReference type="InterPro" id="IPR036312">
    <property type="entry name" value="Bifun_inhib/LTP/seed_sf"/>
</dbReference>
<evidence type="ECO:0000256" key="1">
    <source>
        <dbReference type="SAM" id="SignalP"/>
    </source>
</evidence>
<dbReference type="CDD" id="cd00010">
    <property type="entry name" value="AAI_LTSS"/>
    <property type="match status" value="1"/>
</dbReference>
<feature type="domain" description="Bifunctional inhibitor/plant lipid transfer protein/seed storage helical" evidence="2">
    <location>
        <begin position="30"/>
        <end position="122"/>
    </location>
</feature>
<keyword evidence="4" id="KW-1185">Reference proteome</keyword>
<gene>
    <name evidence="3" type="ORF">ZOSMA_350G00030</name>
</gene>
<dbReference type="EMBL" id="LFYR01001101">
    <property type="protein sequence ID" value="KMZ64711.1"/>
    <property type="molecule type" value="Genomic_DNA"/>
</dbReference>
<dbReference type="SUPFAM" id="SSF47699">
    <property type="entry name" value="Bifunctional inhibitor/lipid-transfer protein/seed storage 2S albumin"/>
    <property type="match status" value="1"/>
</dbReference>
<dbReference type="AlphaFoldDB" id="A0A0K9P6R3"/>
<organism evidence="3 4">
    <name type="scientific">Zostera marina</name>
    <name type="common">Eelgrass</name>
    <dbReference type="NCBI Taxonomy" id="29655"/>
    <lineage>
        <taxon>Eukaryota</taxon>
        <taxon>Viridiplantae</taxon>
        <taxon>Streptophyta</taxon>
        <taxon>Embryophyta</taxon>
        <taxon>Tracheophyta</taxon>
        <taxon>Spermatophyta</taxon>
        <taxon>Magnoliopsida</taxon>
        <taxon>Liliopsida</taxon>
        <taxon>Zosteraceae</taxon>
        <taxon>Zostera</taxon>
    </lineage>
</organism>
<protein>
    <recommendedName>
        <fullName evidence="2">Bifunctional inhibitor/plant lipid transfer protein/seed storage helical domain-containing protein</fullName>
    </recommendedName>
</protein>
<comment type="caution">
    <text evidence="3">The sequence shown here is derived from an EMBL/GenBank/DDBJ whole genome shotgun (WGS) entry which is preliminary data.</text>
</comment>
<dbReference type="PANTHER" id="PTHR35747">
    <property type="entry name" value="BIFUNCTIONAL INHIBITOR/LIPID-TRANSFER PROTEIN/SEED STORAGE 2S ALBUMIN SUPERFAMILY PROTEIN"/>
    <property type="match status" value="1"/>
</dbReference>
<dbReference type="Proteomes" id="UP000036987">
    <property type="component" value="Unassembled WGS sequence"/>
</dbReference>
<dbReference type="OrthoDB" id="786778at2759"/>
<sequence>MKNLFFTSLHFLTALIMTTTAKLSSAQITTTETIPIPIPLPRGCSSDLVTLSPCLSFIAESPNNVASNASSACCQSFAKGGRKIIDRLDSGCICHLVRDSKILGFPINSGRIFQLFDICTTSRINNGDGSEIGQLSVAFRSFCDG</sequence>
<name>A0A0K9P6R3_ZOSMR</name>
<evidence type="ECO:0000313" key="3">
    <source>
        <dbReference type="EMBL" id="KMZ64711.1"/>
    </source>
</evidence>
<keyword evidence="1" id="KW-0732">Signal</keyword>
<evidence type="ECO:0000259" key="2">
    <source>
        <dbReference type="Pfam" id="PF14368"/>
    </source>
</evidence>
<reference evidence="4" key="1">
    <citation type="journal article" date="2016" name="Nature">
        <title>The genome of the seagrass Zostera marina reveals angiosperm adaptation to the sea.</title>
        <authorList>
            <person name="Olsen J.L."/>
            <person name="Rouze P."/>
            <person name="Verhelst B."/>
            <person name="Lin Y.-C."/>
            <person name="Bayer T."/>
            <person name="Collen J."/>
            <person name="Dattolo E."/>
            <person name="De Paoli E."/>
            <person name="Dittami S."/>
            <person name="Maumus F."/>
            <person name="Michel G."/>
            <person name="Kersting A."/>
            <person name="Lauritano C."/>
            <person name="Lohaus R."/>
            <person name="Toepel M."/>
            <person name="Tonon T."/>
            <person name="Vanneste K."/>
            <person name="Amirebrahimi M."/>
            <person name="Brakel J."/>
            <person name="Bostroem C."/>
            <person name="Chovatia M."/>
            <person name="Grimwood J."/>
            <person name="Jenkins J.W."/>
            <person name="Jueterbock A."/>
            <person name="Mraz A."/>
            <person name="Stam W.T."/>
            <person name="Tice H."/>
            <person name="Bornberg-Bauer E."/>
            <person name="Green P.J."/>
            <person name="Pearson G.A."/>
            <person name="Procaccini G."/>
            <person name="Duarte C.M."/>
            <person name="Schmutz J."/>
            <person name="Reusch T.B.H."/>
            <person name="Van de Peer Y."/>
        </authorList>
    </citation>
    <scope>NUCLEOTIDE SEQUENCE [LARGE SCALE GENOMIC DNA]</scope>
    <source>
        <strain evidence="4">cv. Finnish</strain>
    </source>
</reference>
<proteinExistence type="predicted"/>
<feature type="signal peptide" evidence="1">
    <location>
        <begin position="1"/>
        <end position="26"/>
    </location>
</feature>
<dbReference type="OMA" id="ASSACCQ"/>
<dbReference type="InterPro" id="IPR016140">
    <property type="entry name" value="Bifunc_inhib/LTP/seed_store"/>
</dbReference>
<dbReference type="Pfam" id="PF14368">
    <property type="entry name" value="LTP_2"/>
    <property type="match status" value="1"/>
</dbReference>
<evidence type="ECO:0000313" key="4">
    <source>
        <dbReference type="Proteomes" id="UP000036987"/>
    </source>
</evidence>
<dbReference type="Gene3D" id="1.10.110.10">
    <property type="entry name" value="Plant lipid-transfer and hydrophobic proteins"/>
    <property type="match status" value="1"/>
</dbReference>
<accession>A0A0K9P6R3</accession>
<dbReference type="InterPro" id="IPR053353">
    <property type="entry name" value="Plant_LTP_GPI-anchored"/>
</dbReference>